<dbReference type="EMBL" id="JAAOIC020000033">
    <property type="protein sequence ID" value="KAG8039614.1"/>
    <property type="molecule type" value="Genomic_DNA"/>
</dbReference>
<organism evidence="2 3">
    <name type="scientific">Cotesia typhae</name>
    <dbReference type="NCBI Taxonomy" id="2053667"/>
    <lineage>
        <taxon>Eukaryota</taxon>
        <taxon>Metazoa</taxon>
        <taxon>Ecdysozoa</taxon>
        <taxon>Arthropoda</taxon>
        <taxon>Hexapoda</taxon>
        <taxon>Insecta</taxon>
        <taxon>Pterygota</taxon>
        <taxon>Neoptera</taxon>
        <taxon>Endopterygota</taxon>
        <taxon>Hymenoptera</taxon>
        <taxon>Apocrita</taxon>
        <taxon>Ichneumonoidea</taxon>
        <taxon>Braconidae</taxon>
        <taxon>Microgastrinae</taxon>
        <taxon>Cotesia</taxon>
    </lineage>
</organism>
<gene>
    <name evidence="2" type="ORF">G9C98_008268</name>
</gene>
<accession>A0A8J5R744</accession>
<proteinExistence type="predicted"/>
<evidence type="ECO:0000313" key="2">
    <source>
        <dbReference type="EMBL" id="KAG8039614.1"/>
    </source>
</evidence>
<dbReference type="Proteomes" id="UP000729913">
    <property type="component" value="Unassembled WGS sequence"/>
</dbReference>
<keyword evidence="3" id="KW-1185">Reference proteome</keyword>
<comment type="caution">
    <text evidence="2">The sequence shown here is derived from an EMBL/GenBank/DDBJ whole genome shotgun (WGS) entry which is preliminary data.</text>
</comment>
<evidence type="ECO:0000313" key="3">
    <source>
        <dbReference type="Proteomes" id="UP000729913"/>
    </source>
</evidence>
<evidence type="ECO:0000259" key="1">
    <source>
        <dbReference type="Pfam" id="PF21599"/>
    </source>
</evidence>
<sequence length="271" mass="31409">MENNFDIGSKFSSLREFGTGLIQFQSKTGHFYGRASSKLLKSVTLQKPYNEDAIYYEVKYDCLRSGVSSSTNLAYSSEKVNCPTFFNLKLRNKLFLIISNGNFNYHHEPESETIARKITIDIDRQCSQIQKMMSENSQWFTSKEMQQLQLTLISYINDAMSKMKNLNKDDVHSYCLSVMNLTSDFKKKVNCRHELTRAESVLISLKKNEEKKSSVQDGVIDMINDTDEMNLVFAADEIEKLFMQIRKTPQLRAQVLRELVLQWLILPIMKC</sequence>
<reference evidence="2" key="2">
    <citation type="submission" date="2021-04" db="EMBL/GenBank/DDBJ databases">
        <title>Genome-wide patterns of bracovirus chromosomal integration into multiple host tissues during parasitism.</title>
        <authorList>
            <person name="Chebbi M.A.C."/>
        </authorList>
    </citation>
    <scope>NUCLEOTIDE SEQUENCE</scope>
    <source>
        <tissue evidence="2">Whole body</tissue>
    </source>
</reference>
<dbReference type="AlphaFoldDB" id="A0A8J5R744"/>
<dbReference type="Pfam" id="PF21599">
    <property type="entry name" value="ZSWIM3_N"/>
    <property type="match status" value="1"/>
</dbReference>
<name>A0A8J5R744_9HYME</name>
<reference evidence="2" key="1">
    <citation type="submission" date="2020-03" db="EMBL/GenBank/DDBJ databases">
        <authorList>
            <person name="Chebbi M.A."/>
            <person name="Drezen J.M."/>
        </authorList>
    </citation>
    <scope>NUCLEOTIDE SEQUENCE</scope>
    <source>
        <tissue evidence="2">Whole body</tissue>
    </source>
</reference>
<dbReference type="InterPro" id="IPR048325">
    <property type="entry name" value="ZSWIM3_N"/>
</dbReference>
<protein>
    <recommendedName>
        <fullName evidence="1">ZSWIM3 N-terminal domain-containing protein</fullName>
    </recommendedName>
</protein>
<feature type="domain" description="ZSWIM3 N-terminal" evidence="1">
    <location>
        <begin position="7"/>
        <end position="107"/>
    </location>
</feature>